<evidence type="ECO:0000313" key="2">
    <source>
        <dbReference type="EMBL" id="ERL84292.1"/>
    </source>
</evidence>
<proteinExistence type="predicted"/>
<gene>
    <name evidence="1" type="ORF">D910_00368</name>
    <name evidence="2" type="ORF">D910_01697</name>
    <name evidence="3" type="ORF">D910_06029</name>
</gene>
<accession>U4TU34</accession>
<sequence length="75" mass="8468">MTQVQKAIEKGSQKPACTLSHPDFKGHFKHADERRLNHLALVCNLLVLVLLEANLQCDKPGKIKFSQPNFELCLL</sequence>
<name>U4TU34_DENPD</name>
<dbReference type="EMBL" id="KB631439">
    <property type="protein sequence ID" value="ERL84292.1"/>
    <property type="molecule type" value="Genomic_DNA"/>
</dbReference>
<protein>
    <submittedName>
        <fullName evidence="2">Uncharacterized protein</fullName>
    </submittedName>
</protein>
<reference evidence="2 4" key="1">
    <citation type="journal article" date="2013" name="Genome Biol.">
        <title>Draft genome of the mountain pine beetle, Dendroctonus ponderosae Hopkins, a major forest pest.</title>
        <authorList>
            <person name="Keeling C.I."/>
            <person name="Yuen M.M."/>
            <person name="Liao N.Y."/>
            <person name="Docking T.R."/>
            <person name="Chan S.K."/>
            <person name="Taylor G.A."/>
            <person name="Palmquist D.L."/>
            <person name="Jackman S.D."/>
            <person name="Nguyen A."/>
            <person name="Li M."/>
            <person name="Henderson H."/>
            <person name="Janes J.K."/>
            <person name="Zhao Y."/>
            <person name="Pandoh P."/>
            <person name="Moore R."/>
            <person name="Sperling F.A."/>
            <person name="Huber D.P."/>
            <person name="Birol I."/>
            <person name="Jones S.J."/>
            <person name="Bohlmann J."/>
        </authorList>
    </citation>
    <scope>NUCLEOTIDE SEQUENCE</scope>
</reference>
<dbReference type="EMBL" id="KB632086">
    <property type="protein sequence ID" value="ERL88645.1"/>
    <property type="molecule type" value="Genomic_DNA"/>
</dbReference>
<dbReference type="AlphaFoldDB" id="U4TU34"/>
<dbReference type="EMBL" id="KB630120">
    <property type="protein sequence ID" value="ERL83409.1"/>
    <property type="molecule type" value="Genomic_DNA"/>
</dbReference>
<evidence type="ECO:0000313" key="4">
    <source>
        <dbReference type="Proteomes" id="UP000030742"/>
    </source>
</evidence>
<evidence type="ECO:0000313" key="1">
    <source>
        <dbReference type="EMBL" id="ERL83409.1"/>
    </source>
</evidence>
<dbReference type="Proteomes" id="UP000030742">
    <property type="component" value="Unassembled WGS sequence"/>
</dbReference>
<evidence type="ECO:0000313" key="3">
    <source>
        <dbReference type="EMBL" id="ERL88645.1"/>
    </source>
</evidence>
<organism evidence="2 4">
    <name type="scientific">Dendroctonus ponderosae</name>
    <name type="common">Mountain pine beetle</name>
    <dbReference type="NCBI Taxonomy" id="77166"/>
    <lineage>
        <taxon>Eukaryota</taxon>
        <taxon>Metazoa</taxon>
        <taxon>Ecdysozoa</taxon>
        <taxon>Arthropoda</taxon>
        <taxon>Hexapoda</taxon>
        <taxon>Insecta</taxon>
        <taxon>Pterygota</taxon>
        <taxon>Neoptera</taxon>
        <taxon>Endopterygota</taxon>
        <taxon>Coleoptera</taxon>
        <taxon>Polyphaga</taxon>
        <taxon>Cucujiformia</taxon>
        <taxon>Curculionidae</taxon>
        <taxon>Scolytinae</taxon>
        <taxon>Dendroctonus</taxon>
    </lineage>
</organism>